<gene>
    <name evidence="8" type="ordered locus">Clole_1458</name>
</gene>
<dbReference type="CDD" id="cd00609">
    <property type="entry name" value="AAT_like"/>
    <property type="match status" value="1"/>
</dbReference>
<organism evidence="8 9">
    <name type="scientific">Cellulosilyticum lentocellum (strain ATCC 49066 / DSM 5427 / NCIMB 11756 / RHM5)</name>
    <name type="common">Clostridium lentocellum</name>
    <dbReference type="NCBI Taxonomy" id="642492"/>
    <lineage>
        <taxon>Bacteria</taxon>
        <taxon>Bacillati</taxon>
        <taxon>Bacillota</taxon>
        <taxon>Clostridia</taxon>
        <taxon>Lachnospirales</taxon>
        <taxon>Cellulosilyticaceae</taxon>
        <taxon>Cellulosilyticum</taxon>
    </lineage>
</organism>
<keyword evidence="6" id="KW-0663">Pyridoxal phosphate</keyword>
<dbReference type="InterPro" id="IPR015424">
    <property type="entry name" value="PyrdxlP-dep_Trfase"/>
</dbReference>
<evidence type="ECO:0000256" key="1">
    <source>
        <dbReference type="ARBA" id="ARBA00001933"/>
    </source>
</evidence>
<comment type="subunit">
    <text evidence="3">Homodimer.</text>
</comment>
<comment type="similarity">
    <text evidence="2">Belongs to the class-I pyridoxal-phosphate-dependent aminotransferase family.</text>
</comment>
<dbReference type="PANTHER" id="PTHR42790:SF19">
    <property type="entry name" value="KYNURENINE_ALPHA-AMINOADIPATE AMINOTRANSFERASE, MITOCHONDRIAL"/>
    <property type="match status" value="1"/>
</dbReference>
<dbReference type="InterPro" id="IPR015422">
    <property type="entry name" value="PyrdxlP-dep_Trfase_small"/>
</dbReference>
<dbReference type="AlphaFoldDB" id="F2JJ25"/>
<dbReference type="SUPFAM" id="SSF53383">
    <property type="entry name" value="PLP-dependent transferases"/>
    <property type="match status" value="1"/>
</dbReference>
<dbReference type="EMBL" id="CP002582">
    <property type="protein sequence ID" value="ADZ83184.1"/>
    <property type="molecule type" value="Genomic_DNA"/>
</dbReference>
<dbReference type="EC" id="2.6.1.57" evidence="8"/>
<dbReference type="Proteomes" id="UP000008467">
    <property type="component" value="Chromosome"/>
</dbReference>
<dbReference type="Gene3D" id="3.90.1150.10">
    <property type="entry name" value="Aspartate Aminotransferase, domain 1"/>
    <property type="match status" value="1"/>
</dbReference>
<dbReference type="STRING" id="642492.Clole_1458"/>
<evidence type="ECO:0000313" key="9">
    <source>
        <dbReference type="Proteomes" id="UP000008467"/>
    </source>
</evidence>
<evidence type="ECO:0000259" key="7">
    <source>
        <dbReference type="Pfam" id="PF00155"/>
    </source>
</evidence>
<evidence type="ECO:0000256" key="5">
    <source>
        <dbReference type="ARBA" id="ARBA00022679"/>
    </source>
</evidence>
<name>F2JJ25_CELLD</name>
<evidence type="ECO:0000256" key="2">
    <source>
        <dbReference type="ARBA" id="ARBA00007441"/>
    </source>
</evidence>
<proteinExistence type="inferred from homology"/>
<dbReference type="GO" id="GO:0008483">
    <property type="term" value="F:transaminase activity"/>
    <property type="evidence" value="ECO:0007669"/>
    <property type="project" value="UniProtKB-KW"/>
</dbReference>
<evidence type="ECO:0000313" key="8">
    <source>
        <dbReference type="EMBL" id="ADZ83184.1"/>
    </source>
</evidence>
<evidence type="ECO:0000256" key="6">
    <source>
        <dbReference type="ARBA" id="ARBA00022898"/>
    </source>
</evidence>
<dbReference type="GO" id="GO:1901605">
    <property type="term" value="P:alpha-amino acid metabolic process"/>
    <property type="evidence" value="ECO:0007669"/>
    <property type="project" value="TreeGrafter"/>
</dbReference>
<feature type="domain" description="Aminotransferase class I/classII large" evidence="7">
    <location>
        <begin position="45"/>
        <end position="385"/>
    </location>
</feature>
<keyword evidence="9" id="KW-1185">Reference proteome</keyword>
<dbReference type="Gene3D" id="3.40.640.10">
    <property type="entry name" value="Type I PLP-dependent aspartate aminotransferase-like (Major domain)"/>
    <property type="match status" value="1"/>
</dbReference>
<dbReference type="PANTHER" id="PTHR42790">
    <property type="entry name" value="AMINOTRANSFERASE"/>
    <property type="match status" value="1"/>
</dbReference>
<dbReference type="GO" id="GO:0030170">
    <property type="term" value="F:pyridoxal phosphate binding"/>
    <property type="evidence" value="ECO:0007669"/>
    <property type="project" value="InterPro"/>
</dbReference>
<dbReference type="InterPro" id="IPR050859">
    <property type="entry name" value="Class-I_PLP-dep_aminotransf"/>
</dbReference>
<dbReference type="InterPro" id="IPR004839">
    <property type="entry name" value="Aminotransferase_I/II_large"/>
</dbReference>
<dbReference type="eggNOG" id="COG1167">
    <property type="taxonomic scope" value="Bacteria"/>
</dbReference>
<keyword evidence="4 8" id="KW-0032">Aminotransferase</keyword>
<evidence type="ECO:0000256" key="3">
    <source>
        <dbReference type="ARBA" id="ARBA00011738"/>
    </source>
</evidence>
<sequence length="392" mass="44050">MSEMFSNRILNTKKSFIREILKVTQNKEVISFAGGLPNPISFPIEALKTSMNRVVDENGSNAFQYATTEGYLPLREQIATRYKKRFGLEVSPNDILITSGSQQALDLIGKALINKDDHILIEKPGYLGTIQALSLYEPQFHGINLLEDGLDIQSLEAALKAYAPKLLYTVPNFQNPTGLTYSKEKREAICELLKTTSTYLIEDDPYGELRFSGEDLPYIGSRGLEHSILLGSFSKIVTPGMRIGWICTKDSKLMDKLIIAKQASDLHTNFFSQCVISDYLAHNDLDEHIRKIKSLYKEQSSAMVNAIKTYFPGNIQITIPEGGMFLWATLPEGTSSLELFDLASKENVAFVPGEPFYTEELTSRTFRLNYTNSDSETIEEGIKRLAKVIKNR</sequence>
<reference evidence="8 9" key="1">
    <citation type="journal article" date="2011" name="J. Bacteriol.">
        <title>Complete genome sequence of the cellulose-degrading bacterium Cellulosilyticum lentocellum.</title>
        <authorList>
            <consortium name="US DOE Joint Genome Institute"/>
            <person name="Miller D.A."/>
            <person name="Suen G."/>
            <person name="Bruce D."/>
            <person name="Copeland A."/>
            <person name="Cheng J.F."/>
            <person name="Detter C."/>
            <person name="Goodwin L.A."/>
            <person name="Han C.S."/>
            <person name="Hauser L.J."/>
            <person name="Land M.L."/>
            <person name="Lapidus A."/>
            <person name="Lucas S."/>
            <person name="Meincke L."/>
            <person name="Pitluck S."/>
            <person name="Tapia R."/>
            <person name="Teshima H."/>
            <person name="Woyke T."/>
            <person name="Fox B.G."/>
            <person name="Angert E.R."/>
            <person name="Currie C.R."/>
        </authorList>
    </citation>
    <scope>NUCLEOTIDE SEQUENCE [LARGE SCALE GENOMIC DNA]</scope>
    <source>
        <strain evidence="9">ATCC 49066 / DSM 5427 / NCIMB 11756 / RHM5</strain>
    </source>
</reference>
<dbReference type="InterPro" id="IPR015421">
    <property type="entry name" value="PyrdxlP-dep_Trfase_major"/>
</dbReference>
<keyword evidence="5 8" id="KW-0808">Transferase</keyword>
<comment type="cofactor">
    <cofactor evidence="1">
        <name>pyridoxal 5'-phosphate</name>
        <dbReference type="ChEBI" id="CHEBI:597326"/>
    </cofactor>
</comment>
<dbReference type="KEGG" id="cle:Clole_1458"/>
<protein>
    <submittedName>
        <fullName evidence="8">Putative transcriptional regulator, GntR family</fullName>
        <ecNumber evidence="8">2.6.1.57</ecNumber>
    </submittedName>
</protein>
<dbReference type="Pfam" id="PF00155">
    <property type="entry name" value="Aminotran_1_2"/>
    <property type="match status" value="1"/>
</dbReference>
<accession>F2JJ25</accession>
<dbReference type="FunFam" id="3.40.640.10:FF:000053">
    <property type="entry name" value="Aminotransferase, class I"/>
    <property type="match status" value="1"/>
</dbReference>
<dbReference type="RefSeq" id="WP_013656482.1">
    <property type="nucleotide sequence ID" value="NC_015275.1"/>
</dbReference>
<evidence type="ECO:0000256" key="4">
    <source>
        <dbReference type="ARBA" id="ARBA00022576"/>
    </source>
</evidence>
<dbReference type="HOGENOM" id="CLU_017584_0_6_9"/>